<proteinExistence type="predicted"/>
<evidence type="ECO:0000256" key="1">
    <source>
        <dbReference type="SAM" id="MobiDB-lite"/>
    </source>
</evidence>
<evidence type="ECO:0000313" key="3">
    <source>
        <dbReference type="Proteomes" id="UP000299102"/>
    </source>
</evidence>
<accession>A0A4C1YUQ8</accession>
<protein>
    <submittedName>
        <fullName evidence="2">Uncharacterized protein</fullName>
    </submittedName>
</protein>
<dbReference type="EMBL" id="BGZK01001443">
    <property type="protein sequence ID" value="GBP80016.1"/>
    <property type="molecule type" value="Genomic_DNA"/>
</dbReference>
<reference evidence="2 3" key="1">
    <citation type="journal article" date="2019" name="Commun. Biol.">
        <title>The bagworm genome reveals a unique fibroin gene that provides high tensile strength.</title>
        <authorList>
            <person name="Kono N."/>
            <person name="Nakamura H."/>
            <person name="Ohtoshi R."/>
            <person name="Tomita M."/>
            <person name="Numata K."/>
            <person name="Arakawa K."/>
        </authorList>
    </citation>
    <scope>NUCLEOTIDE SEQUENCE [LARGE SCALE GENOMIC DNA]</scope>
</reference>
<keyword evidence="3" id="KW-1185">Reference proteome</keyword>
<sequence length="77" mass="8552">MISETRRHVPPRRSPTTQRGRSTRRVCQGPAEAHLRYFDSTKMNRILPPTPKGSRGAGDLQSSTPLNKGATKVRLLA</sequence>
<comment type="caution">
    <text evidence="2">The sequence shown here is derived from an EMBL/GenBank/DDBJ whole genome shotgun (WGS) entry which is preliminary data.</text>
</comment>
<evidence type="ECO:0000313" key="2">
    <source>
        <dbReference type="EMBL" id="GBP80016.1"/>
    </source>
</evidence>
<name>A0A4C1YUQ8_EUMVA</name>
<organism evidence="2 3">
    <name type="scientific">Eumeta variegata</name>
    <name type="common">Bagworm moth</name>
    <name type="synonym">Eumeta japonica</name>
    <dbReference type="NCBI Taxonomy" id="151549"/>
    <lineage>
        <taxon>Eukaryota</taxon>
        <taxon>Metazoa</taxon>
        <taxon>Ecdysozoa</taxon>
        <taxon>Arthropoda</taxon>
        <taxon>Hexapoda</taxon>
        <taxon>Insecta</taxon>
        <taxon>Pterygota</taxon>
        <taxon>Neoptera</taxon>
        <taxon>Endopterygota</taxon>
        <taxon>Lepidoptera</taxon>
        <taxon>Glossata</taxon>
        <taxon>Ditrysia</taxon>
        <taxon>Tineoidea</taxon>
        <taxon>Psychidae</taxon>
        <taxon>Oiketicinae</taxon>
        <taxon>Eumeta</taxon>
    </lineage>
</organism>
<gene>
    <name evidence="2" type="ORF">EVAR_53156_1</name>
</gene>
<feature type="region of interest" description="Disordered" evidence="1">
    <location>
        <begin position="1"/>
        <end position="27"/>
    </location>
</feature>
<dbReference type="AlphaFoldDB" id="A0A4C1YUQ8"/>
<feature type="region of interest" description="Disordered" evidence="1">
    <location>
        <begin position="42"/>
        <end position="77"/>
    </location>
</feature>
<dbReference type="Proteomes" id="UP000299102">
    <property type="component" value="Unassembled WGS sequence"/>
</dbReference>